<organism evidence="1 2">
    <name type="scientific">Trifolium subterraneum</name>
    <name type="common">Subterranean clover</name>
    <dbReference type="NCBI Taxonomy" id="3900"/>
    <lineage>
        <taxon>Eukaryota</taxon>
        <taxon>Viridiplantae</taxon>
        <taxon>Streptophyta</taxon>
        <taxon>Embryophyta</taxon>
        <taxon>Tracheophyta</taxon>
        <taxon>Spermatophyta</taxon>
        <taxon>Magnoliopsida</taxon>
        <taxon>eudicotyledons</taxon>
        <taxon>Gunneridae</taxon>
        <taxon>Pentapetalae</taxon>
        <taxon>rosids</taxon>
        <taxon>fabids</taxon>
        <taxon>Fabales</taxon>
        <taxon>Fabaceae</taxon>
        <taxon>Papilionoideae</taxon>
        <taxon>50 kb inversion clade</taxon>
        <taxon>NPAAA clade</taxon>
        <taxon>Hologalegina</taxon>
        <taxon>IRL clade</taxon>
        <taxon>Trifolieae</taxon>
        <taxon>Trifolium</taxon>
    </lineage>
</organism>
<dbReference type="AlphaFoldDB" id="A0A2Z6LH31"/>
<proteinExistence type="predicted"/>
<accession>A0A2Z6LH31</accession>
<evidence type="ECO:0000313" key="1">
    <source>
        <dbReference type="EMBL" id="GAU12934.1"/>
    </source>
</evidence>
<dbReference type="EMBL" id="DF973127">
    <property type="protein sequence ID" value="GAU12934.1"/>
    <property type="molecule type" value="Genomic_DNA"/>
</dbReference>
<keyword evidence="2" id="KW-1185">Reference proteome</keyword>
<evidence type="ECO:0000313" key="2">
    <source>
        <dbReference type="Proteomes" id="UP000242715"/>
    </source>
</evidence>
<sequence>MTPFVSLVSVAAVRTAVFNYRDAKDQKFRRNDGTVVNQHMNAMPVAVSNCTQWFSEQLPRSLSISTVIPADAQAAANISVEVTCLYDKCSELTLCHFQMGK</sequence>
<dbReference type="Proteomes" id="UP000242715">
    <property type="component" value="Unassembled WGS sequence"/>
</dbReference>
<reference evidence="2" key="1">
    <citation type="journal article" date="2017" name="Front. Plant Sci.">
        <title>Climate Clever Clovers: New Paradigm to Reduce the Environmental Footprint of Ruminants by Breeding Low Methanogenic Forages Utilizing Haplotype Variation.</title>
        <authorList>
            <person name="Kaur P."/>
            <person name="Appels R."/>
            <person name="Bayer P.E."/>
            <person name="Keeble-Gagnere G."/>
            <person name="Wang J."/>
            <person name="Hirakawa H."/>
            <person name="Shirasawa K."/>
            <person name="Vercoe P."/>
            <person name="Stefanova K."/>
            <person name="Durmic Z."/>
            <person name="Nichols P."/>
            <person name="Revell C."/>
            <person name="Isobe S.N."/>
            <person name="Edwards D."/>
            <person name="Erskine W."/>
        </authorList>
    </citation>
    <scope>NUCLEOTIDE SEQUENCE [LARGE SCALE GENOMIC DNA]</scope>
    <source>
        <strain evidence="2">cv. Daliak</strain>
    </source>
</reference>
<protein>
    <submittedName>
        <fullName evidence="1">Uncharacterized protein</fullName>
    </submittedName>
</protein>
<name>A0A2Z6LH31_TRISU</name>
<gene>
    <name evidence="1" type="ORF">TSUD_97450</name>
</gene>